<evidence type="ECO:0000313" key="5">
    <source>
        <dbReference type="Proteomes" id="UP000064967"/>
    </source>
</evidence>
<evidence type="ECO:0000259" key="3">
    <source>
        <dbReference type="PROSITE" id="PS50110"/>
    </source>
</evidence>
<dbReference type="PROSITE" id="PS50110">
    <property type="entry name" value="RESPONSE_REGULATORY"/>
    <property type="match status" value="1"/>
</dbReference>
<keyword evidence="1 2" id="KW-0597">Phosphoprotein</keyword>
<evidence type="ECO:0000256" key="2">
    <source>
        <dbReference type="PROSITE-ProRule" id="PRU00169"/>
    </source>
</evidence>
<dbReference type="EMBL" id="CP012333">
    <property type="protein sequence ID" value="AKU97113.1"/>
    <property type="molecule type" value="Genomic_DNA"/>
</dbReference>
<organism evidence="4 5">
    <name type="scientific">Labilithrix luteola</name>
    <dbReference type="NCBI Taxonomy" id="1391654"/>
    <lineage>
        <taxon>Bacteria</taxon>
        <taxon>Pseudomonadati</taxon>
        <taxon>Myxococcota</taxon>
        <taxon>Polyangia</taxon>
        <taxon>Polyangiales</taxon>
        <taxon>Labilitrichaceae</taxon>
        <taxon>Labilithrix</taxon>
    </lineage>
</organism>
<dbReference type="OrthoDB" id="9800029at2"/>
<sequence>MSGARPKVLIVDDDADLRELMRMILATEDLDVVDASNGAEALEAVVEHRPALVLLDMTMPVMDGWGFARNLASTGVPRPRIVVVTAAESAAQRAREVSADAWLAKPFEVDELVKCVRRFATRSE</sequence>
<dbReference type="AlphaFoldDB" id="A0A0K1PU97"/>
<dbReference type="SUPFAM" id="SSF52172">
    <property type="entry name" value="CheY-like"/>
    <property type="match status" value="1"/>
</dbReference>
<dbReference type="RefSeq" id="WP_146648310.1">
    <property type="nucleotide sequence ID" value="NZ_CP012333.1"/>
</dbReference>
<dbReference type="Proteomes" id="UP000064967">
    <property type="component" value="Chromosome"/>
</dbReference>
<evidence type="ECO:0000256" key="1">
    <source>
        <dbReference type="ARBA" id="ARBA00022553"/>
    </source>
</evidence>
<feature type="domain" description="Response regulatory" evidence="3">
    <location>
        <begin position="7"/>
        <end position="120"/>
    </location>
</feature>
<dbReference type="CDD" id="cd17546">
    <property type="entry name" value="REC_hyHK_CKI1_RcsC-like"/>
    <property type="match status" value="1"/>
</dbReference>
<dbReference type="InterPro" id="IPR011006">
    <property type="entry name" value="CheY-like_superfamily"/>
</dbReference>
<dbReference type="KEGG" id="llu:AKJ09_03777"/>
<dbReference type="SMART" id="SM00448">
    <property type="entry name" value="REC"/>
    <property type="match status" value="1"/>
</dbReference>
<keyword evidence="5" id="KW-1185">Reference proteome</keyword>
<proteinExistence type="predicted"/>
<reference evidence="4 5" key="1">
    <citation type="submission" date="2015-08" db="EMBL/GenBank/DDBJ databases">
        <authorList>
            <person name="Babu N.S."/>
            <person name="Beckwith C.J."/>
            <person name="Beseler K.G."/>
            <person name="Brison A."/>
            <person name="Carone J.V."/>
            <person name="Caskin T.P."/>
            <person name="Diamond M."/>
            <person name="Durham M.E."/>
            <person name="Foxe J.M."/>
            <person name="Go M."/>
            <person name="Henderson B.A."/>
            <person name="Jones I.B."/>
            <person name="McGettigan J.A."/>
            <person name="Micheletti S.J."/>
            <person name="Nasrallah M.E."/>
            <person name="Ortiz D."/>
            <person name="Piller C.R."/>
            <person name="Privatt S.R."/>
            <person name="Schneider S.L."/>
            <person name="Sharp S."/>
            <person name="Smith T.C."/>
            <person name="Stanton J.D."/>
            <person name="Ullery H.E."/>
            <person name="Wilson R.J."/>
            <person name="Serrano M.G."/>
            <person name="Buck G."/>
            <person name="Lee V."/>
            <person name="Wang Y."/>
            <person name="Carvalho R."/>
            <person name="Voegtly L."/>
            <person name="Shi R."/>
            <person name="Duckworth R."/>
            <person name="Johnson A."/>
            <person name="Loviza R."/>
            <person name="Walstead R."/>
            <person name="Shah Z."/>
            <person name="Kiflezghi M."/>
            <person name="Wade K."/>
            <person name="Ball S.L."/>
            <person name="Bradley K.W."/>
            <person name="Asai D.J."/>
            <person name="Bowman C.A."/>
            <person name="Russell D.A."/>
            <person name="Pope W.H."/>
            <person name="Jacobs-Sera D."/>
            <person name="Hendrix R.W."/>
            <person name="Hatfull G.F."/>
        </authorList>
    </citation>
    <scope>NUCLEOTIDE SEQUENCE [LARGE SCALE GENOMIC DNA]</scope>
    <source>
        <strain evidence="4 5">DSM 27648</strain>
    </source>
</reference>
<dbReference type="InterPro" id="IPR050595">
    <property type="entry name" value="Bact_response_regulator"/>
</dbReference>
<feature type="modified residue" description="4-aspartylphosphate" evidence="2">
    <location>
        <position position="56"/>
    </location>
</feature>
<dbReference type="STRING" id="1391654.AKJ09_03777"/>
<dbReference type="Gene3D" id="3.40.50.2300">
    <property type="match status" value="1"/>
</dbReference>
<dbReference type="InterPro" id="IPR001789">
    <property type="entry name" value="Sig_transdc_resp-reg_receiver"/>
</dbReference>
<name>A0A0K1PU97_9BACT</name>
<dbReference type="GO" id="GO:0000160">
    <property type="term" value="P:phosphorelay signal transduction system"/>
    <property type="evidence" value="ECO:0007669"/>
    <property type="project" value="InterPro"/>
</dbReference>
<protein>
    <submittedName>
        <fullName evidence="4">Response regulator</fullName>
    </submittedName>
</protein>
<accession>A0A0K1PU97</accession>
<gene>
    <name evidence="4" type="ORF">AKJ09_03777</name>
</gene>
<dbReference type="PANTHER" id="PTHR44591">
    <property type="entry name" value="STRESS RESPONSE REGULATOR PROTEIN 1"/>
    <property type="match status" value="1"/>
</dbReference>
<dbReference type="Pfam" id="PF00072">
    <property type="entry name" value="Response_reg"/>
    <property type="match status" value="1"/>
</dbReference>
<dbReference type="PANTHER" id="PTHR44591:SF3">
    <property type="entry name" value="RESPONSE REGULATORY DOMAIN-CONTAINING PROTEIN"/>
    <property type="match status" value="1"/>
</dbReference>
<evidence type="ECO:0000313" key="4">
    <source>
        <dbReference type="EMBL" id="AKU97113.1"/>
    </source>
</evidence>